<dbReference type="PANTHER" id="PTHR48065">
    <property type="entry name" value="OS10G0469600 PROTEIN"/>
    <property type="match status" value="1"/>
</dbReference>
<keyword evidence="6" id="KW-1185">Reference proteome</keyword>
<reference evidence="5 6" key="1">
    <citation type="submission" date="2021-05" db="EMBL/GenBank/DDBJ databases">
        <title>Genome Assembly of Synthetic Allotetraploid Brassica napus Reveals Homoeologous Exchanges between Subgenomes.</title>
        <authorList>
            <person name="Davis J.T."/>
        </authorList>
    </citation>
    <scope>NUCLEOTIDE SEQUENCE [LARGE SCALE GENOMIC DNA]</scope>
    <source>
        <strain evidence="6">cv. Da-Ae</strain>
        <tissue evidence="5">Seedling</tissue>
    </source>
</reference>
<dbReference type="Pfam" id="PF00560">
    <property type="entry name" value="LRR_1"/>
    <property type="match status" value="2"/>
</dbReference>
<dbReference type="Proteomes" id="UP000824890">
    <property type="component" value="Unassembled WGS sequence"/>
</dbReference>
<evidence type="ECO:0000256" key="2">
    <source>
        <dbReference type="ARBA" id="ARBA00022737"/>
    </source>
</evidence>
<evidence type="ECO:0000313" key="6">
    <source>
        <dbReference type="Proteomes" id="UP000824890"/>
    </source>
</evidence>
<evidence type="ECO:0000256" key="3">
    <source>
        <dbReference type="SAM" id="Phobius"/>
    </source>
</evidence>
<protein>
    <recommendedName>
        <fullName evidence="4">Leucine-rich repeat-containing N-terminal plant-type domain-containing protein</fullName>
    </recommendedName>
</protein>
<dbReference type="EMBL" id="JAGKQM010000015">
    <property type="protein sequence ID" value="KAH0878752.1"/>
    <property type="molecule type" value="Genomic_DNA"/>
</dbReference>
<keyword evidence="3" id="KW-0472">Membrane</keyword>
<keyword evidence="3" id="KW-1133">Transmembrane helix</keyword>
<keyword evidence="3" id="KW-0812">Transmembrane</keyword>
<dbReference type="PROSITE" id="PS51450">
    <property type="entry name" value="LRR"/>
    <property type="match status" value="1"/>
</dbReference>
<organism evidence="5 6">
    <name type="scientific">Brassica napus</name>
    <name type="common">Rape</name>
    <dbReference type="NCBI Taxonomy" id="3708"/>
    <lineage>
        <taxon>Eukaryota</taxon>
        <taxon>Viridiplantae</taxon>
        <taxon>Streptophyta</taxon>
        <taxon>Embryophyta</taxon>
        <taxon>Tracheophyta</taxon>
        <taxon>Spermatophyta</taxon>
        <taxon>Magnoliopsida</taxon>
        <taxon>eudicotyledons</taxon>
        <taxon>Gunneridae</taxon>
        <taxon>Pentapetalae</taxon>
        <taxon>rosids</taxon>
        <taxon>malvids</taxon>
        <taxon>Brassicales</taxon>
        <taxon>Brassicaceae</taxon>
        <taxon>Brassiceae</taxon>
        <taxon>Brassica</taxon>
    </lineage>
</organism>
<dbReference type="Pfam" id="PF08263">
    <property type="entry name" value="LRRNT_2"/>
    <property type="match status" value="1"/>
</dbReference>
<feature type="transmembrane region" description="Helical" evidence="3">
    <location>
        <begin position="468"/>
        <end position="489"/>
    </location>
</feature>
<dbReference type="Pfam" id="PF13855">
    <property type="entry name" value="LRR_8"/>
    <property type="match status" value="1"/>
</dbReference>
<dbReference type="InterPro" id="IPR013210">
    <property type="entry name" value="LRR_N_plant-typ"/>
</dbReference>
<sequence length="529" mass="59552">MASLFLHTLASPTLHYCRHDQRDALIEFKNEFPVNKSNPNPYDVSWNKSSDCCSWEGVMCNVKTGKVKSLNLSYVPLHNSLKPNSSLFKLQHLQIPSSLGSLSRLTKLNLLNNNLVGQVPASRGNLAQLRYLDLSQNKLSSNIPSSFANLTKLYLFYIHDNYFESMLPLNMSGFQKFKVFWCGCKLFSGDFSYVIPSLIYVNLERNQFTGPIKFRKTSPSSLKTSTKLVMEIERRLSYNSFNSFEKSPESAPPGETQITALGLSSNSFQGPFPHEILYKITSLYILDLSNNSFSGSIPSCFRNSTVSLTELQLAIGISNNKLEGKLPKSLFNCTGPRFLNLQINRFKDEFPSWLEYEDAYMKDSINDIGVFHSMYIVNKGVALDLSRNQLSGQIPRELGRLSFLSAINFSHNHLEGPVPRSTQFQSQPCSSFVDNPKLTGLEEICGENRVPVPISQESKELLKGEEKVVNWIAAAIAFGPGVFCGWNAFIFESKRFTAVETMSKVYEEVAQVIGKDSVVMEERFIRALL</sequence>
<keyword evidence="1" id="KW-0433">Leucine-rich repeat</keyword>
<dbReference type="InterPro" id="IPR001611">
    <property type="entry name" value="Leu-rich_rpt"/>
</dbReference>
<name>A0ABQ7ZFA2_BRANA</name>
<dbReference type="Gene3D" id="3.80.10.10">
    <property type="entry name" value="Ribonuclease Inhibitor"/>
    <property type="match status" value="4"/>
</dbReference>
<evidence type="ECO:0000313" key="5">
    <source>
        <dbReference type="EMBL" id="KAH0878752.1"/>
    </source>
</evidence>
<evidence type="ECO:0000256" key="1">
    <source>
        <dbReference type="ARBA" id="ARBA00022614"/>
    </source>
</evidence>
<evidence type="ECO:0000259" key="4">
    <source>
        <dbReference type="Pfam" id="PF08263"/>
    </source>
</evidence>
<dbReference type="SUPFAM" id="SSF52058">
    <property type="entry name" value="L domain-like"/>
    <property type="match status" value="1"/>
</dbReference>
<gene>
    <name evidence="5" type="ORF">HID58_066146</name>
</gene>
<comment type="caution">
    <text evidence="5">The sequence shown here is derived from an EMBL/GenBank/DDBJ whole genome shotgun (WGS) entry which is preliminary data.</text>
</comment>
<feature type="domain" description="Leucine-rich repeat-containing N-terminal plant-type" evidence="4">
    <location>
        <begin position="19"/>
        <end position="61"/>
    </location>
</feature>
<dbReference type="InterPro" id="IPR032675">
    <property type="entry name" value="LRR_dom_sf"/>
</dbReference>
<keyword evidence="2" id="KW-0677">Repeat</keyword>
<accession>A0ABQ7ZFA2</accession>
<proteinExistence type="predicted"/>
<dbReference type="PANTHER" id="PTHR48065:SF72">
    <property type="entry name" value="LEUCINE-RICH REPEAT-CONTAINING N-TERMINAL PLANT-TYPE DOMAIN-CONTAINING PROTEIN"/>
    <property type="match status" value="1"/>
</dbReference>